<evidence type="ECO:0000313" key="5">
    <source>
        <dbReference type="RefSeq" id="XP_008576091.1"/>
    </source>
</evidence>
<gene>
    <name evidence="5" type="primary">NOA1</name>
</gene>
<evidence type="ECO:0000259" key="3">
    <source>
        <dbReference type="PROSITE" id="PS51721"/>
    </source>
</evidence>
<dbReference type="Gene3D" id="3.40.50.300">
    <property type="entry name" value="P-loop containing nucleotide triphosphate hydrolases"/>
    <property type="match status" value="1"/>
</dbReference>
<dbReference type="InterPro" id="IPR006073">
    <property type="entry name" value="GTP-bd"/>
</dbReference>
<protein>
    <submittedName>
        <fullName evidence="5">Nitric oxide-associated protein 1</fullName>
    </submittedName>
</protein>
<dbReference type="GeneID" id="103594629"/>
<sequence length="700" mass="77595">MPLARLAGRVLLCFLRGSAPTVARHGLRKPLLERRCAAAASSFQHPSGLGCGLSRGSTATGGYGGSTDEEEHFLFPEYVPEPEPAPTPEEQLRELQQRQEKEERQRQQRREEKRQQKLRASCREHLVVGHSDPAVPPSGVNCSGCGAELHCQDPGVPGYLPSEKFLSATQADGGLARTVCQRCWLLVHHRRALRLQVSREQYLELVSAALRRPGPALVLYMVDLLDLPDALLPDLPALVGSKQLIVLGNKVDLLPQDAPDYRQRLQRRLWDDCARAGLLLAPGHRGPQSPGGDGPRDGEENLNRSTKARLVVRDVRLISAKTGYGVEELISALQRSWRYRGDVYLVGATNAGKSTLFNTLLESDYCTAKGAEAIDRATISPWPGTTLNLLKFPICNPTPYRMFERQKRLKKDATTAEEDLSEQEQNQLHLLKKHGYVVGRVGRTFLYSEEQKNEVVFEFDADSLAFDMENDPVGAANKSTKQVELTPQDVKDAHWFYDTPGITKENCILSLLTEKEINIVLPTHSIVPRTFVLKPGMVLFLGAIGRIDFLQGNQSAWFTVVTSNLLPVHVTSLDKADAIYKKHAGHTLLQVPMGGEERMAGFPPLVAEDITLKEGLGASEAVADIKFSSAGWVAVTPHCKDILHLRGYTPQGTVLTVRPPLLPHIVNIKGQRIKRSVAYKTKKPPSLLYNLRKKKKQINV</sequence>
<dbReference type="InterPro" id="IPR030378">
    <property type="entry name" value="G_CP_dom"/>
</dbReference>
<dbReference type="InterPro" id="IPR048422">
    <property type="entry name" value="NOA1/YqeH-like_C"/>
</dbReference>
<dbReference type="PROSITE" id="PS51721">
    <property type="entry name" value="G_CP"/>
    <property type="match status" value="1"/>
</dbReference>
<feature type="signal peptide" evidence="2">
    <location>
        <begin position="1"/>
        <end position="23"/>
    </location>
</feature>
<reference evidence="5" key="1">
    <citation type="submission" date="2025-08" db="UniProtKB">
        <authorList>
            <consortium name="RefSeq"/>
        </authorList>
    </citation>
    <scope>IDENTIFICATION</scope>
</reference>
<dbReference type="CDD" id="cd01855">
    <property type="entry name" value="YqeH"/>
    <property type="match status" value="1"/>
</dbReference>
<dbReference type="InterPro" id="IPR027417">
    <property type="entry name" value="P-loop_NTPase"/>
</dbReference>
<dbReference type="InterPro" id="IPR052807">
    <property type="entry name" value="Mito_transl_resp_regulator"/>
</dbReference>
<feature type="chain" id="PRO_5046450643" evidence="2">
    <location>
        <begin position="24"/>
        <end position="700"/>
    </location>
</feature>
<dbReference type="Proteomes" id="UP000694923">
    <property type="component" value="Unplaced"/>
</dbReference>
<dbReference type="Pfam" id="PF21516">
    <property type="entry name" value="YqeH-like_C"/>
    <property type="match status" value="1"/>
</dbReference>
<organism evidence="4 5">
    <name type="scientific">Galeopterus variegatus</name>
    <name type="common">Malayan flying lemur</name>
    <name type="synonym">Cynocephalus variegatus</name>
    <dbReference type="NCBI Taxonomy" id="482537"/>
    <lineage>
        <taxon>Eukaryota</taxon>
        <taxon>Metazoa</taxon>
        <taxon>Chordata</taxon>
        <taxon>Craniata</taxon>
        <taxon>Vertebrata</taxon>
        <taxon>Euteleostomi</taxon>
        <taxon>Mammalia</taxon>
        <taxon>Eutheria</taxon>
        <taxon>Euarchontoglires</taxon>
        <taxon>Dermoptera</taxon>
        <taxon>Cynocephalidae</taxon>
        <taxon>Galeopterus</taxon>
    </lineage>
</organism>
<dbReference type="PANTHER" id="PTHR46406:SF1">
    <property type="entry name" value="NITRIC OXIDE-ASSOCIATED PROTEIN 1"/>
    <property type="match status" value="1"/>
</dbReference>
<dbReference type="Pfam" id="PF01926">
    <property type="entry name" value="MMR_HSR1"/>
    <property type="match status" value="1"/>
</dbReference>
<feature type="domain" description="CP-type G" evidence="3">
    <location>
        <begin position="203"/>
        <end position="505"/>
    </location>
</feature>
<name>A0ABM0R650_GALVR</name>
<proteinExistence type="predicted"/>
<feature type="region of interest" description="Disordered" evidence="1">
    <location>
        <begin position="280"/>
        <end position="305"/>
    </location>
</feature>
<dbReference type="RefSeq" id="XP_008576091.1">
    <property type="nucleotide sequence ID" value="XM_008577869.1"/>
</dbReference>
<dbReference type="PANTHER" id="PTHR46406">
    <property type="entry name" value="NITRIC OXIDE-ASSOCIATED PROTEIN 1"/>
    <property type="match status" value="1"/>
</dbReference>
<keyword evidence="4" id="KW-1185">Reference proteome</keyword>
<evidence type="ECO:0000256" key="1">
    <source>
        <dbReference type="SAM" id="MobiDB-lite"/>
    </source>
</evidence>
<accession>A0ABM0R650</accession>
<evidence type="ECO:0000313" key="4">
    <source>
        <dbReference type="Proteomes" id="UP000694923"/>
    </source>
</evidence>
<evidence type="ECO:0000256" key="2">
    <source>
        <dbReference type="SAM" id="SignalP"/>
    </source>
</evidence>
<keyword evidence="2" id="KW-0732">Signal</keyword>
<feature type="region of interest" description="Disordered" evidence="1">
    <location>
        <begin position="78"/>
        <end position="118"/>
    </location>
</feature>
<dbReference type="SUPFAM" id="SSF52540">
    <property type="entry name" value="P-loop containing nucleoside triphosphate hydrolases"/>
    <property type="match status" value="1"/>
</dbReference>
<feature type="compositionally biased region" description="Basic and acidic residues" evidence="1">
    <location>
        <begin position="90"/>
        <end position="118"/>
    </location>
</feature>